<proteinExistence type="predicted"/>
<sequence length="131" mass="15833">MMNDREVNPKKYIAPKNWYKYGSEMVRPYKIRIHPPCAKDEKKLRRYYESKLAALPDVMDVAAAVDFTGYNRRTVCQWIRVGKLKALALLQKYMIPKCYLIDWLCSDDYNNTNRKSHRHIDMLWEVQKWRE</sequence>
<organism evidence="1 2">
    <name type="scientific">Vescimonas fastidiosa</name>
    <dbReference type="NCBI Taxonomy" id="2714353"/>
    <lineage>
        <taxon>Bacteria</taxon>
        <taxon>Bacillati</taxon>
        <taxon>Bacillota</taxon>
        <taxon>Clostridia</taxon>
        <taxon>Eubacteriales</taxon>
        <taxon>Oscillospiraceae</taxon>
        <taxon>Vescimonas</taxon>
    </lineage>
</organism>
<protein>
    <submittedName>
        <fullName evidence="1">Uncharacterized protein</fullName>
    </submittedName>
</protein>
<dbReference type="KEGG" id="vfa:MM35RIKEN_13400"/>
<dbReference type="AlphaFoldDB" id="A0A810PR56"/>
<reference evidence="1" key="1">
    <citation type="submission" date="2020-09" db="EMBL/GenBank/DDBJ databases">
        <title>New species isolated from human feces.</title>
        <authorList>
            <person name="Kitahara M."/>
            <person name="Shigeno Y."/>
            <person name="Shime M."/>
            <person name="Matsumoto Y."/>
            <person name="Nakamura S."/>
            <person name="Motooka D."/>
            <person name="Fukuoka S."/>
            <person name="Nishikawa H."/>
            <person name="Benno Y."/>
        </authorList>
    </citation>
    <scope>NUCLEOTIDE SEQUENCE</scope>
    <source>
        <strain evidence="1">MM35</strain>
    </source>
</reference>
<dbReference type="Proteomes" id="UP000681343">
    <property type="component" value="Chromosome"/>
</dbReference>
<evidence type="ECO:0000313" key="1">
    <source>
        <dbReference type="EMBL" id="BCK79148.1"/>
    </source>
</evidence>
<accession>A0A810PR56</accession>
<evidence type="ECO:0000313" key="2">
    <source>
        <dbReference type="Proteomes" id="UP000681343"/>
    </source>
</evidence>
<name>A0A810PR56_9FIRM</name>
<dbReference type="EMBL" id="AP023415">
    <property type="protein sequence ID" value="BCK79148.1"/>
    <property type="molecule type" value="Genomic_DNA"/>
</dbReference>
<gene>
    <name evidence="1" type="ORF">MM35RIKEN_13400</name>
</gene>
<dbReference type="RefSeq" id="WP_212820401.1">
    <property type="nucleotide sequence ID" value="NZ_AP023415.1"/>
</dbReference>
<keyword evidence="2" id="KW-1185">Reference proteome</keyword>